<evidence type="ECO:0000313" key="2">
    <source>
        <dbReference type="EMBL" id="MBB4736052.1"/>
    </source>
</evidence>
<organism evidence="2 3">
    <name type="scientific">Micrococcus cohnii</name>
    <dbReference type="NCBI Taxonomy" id="993416"/>
    <lineage>
        <taxon>Bacteria</taxon>
        <taxon>Bacillati</taxon>
        <taxon>Actinomycetota</taxon>
        <taxon>Actinomycetes</taxon>
        <taxon>Micrococcales</taxon>
        <taxon>Micrococcaceae</taxon>
        <taxon>Micrococcus</taxon>
    </lineage>
</organism>
<dbReference type="InterPro" id="IPR048716">
    <property type="entry name" value="Phosphatase-like_N"/>
</dbReference>
<reference evidence="2 3" key="1">
    <citation type="submission" date="2020-08" db="EMBL/GenBank/DDBJ databases">
        <title>Sequencing the genomes of 1000 actinobacteria strains.</title>
        <authorList>
            <person name="Klenk H.-P."/>
        </authorList>
    </citation>
    <scope>NUCLEOTIDE SEQUENCE [LARGE SCALE GENOMIC DNA]</scope>
    <source>
        <strain evidence="2 3">DSM 23974</strain>
    </source>
</reference>
<dbReference type="RefSeq" id="WP_246418724.1">
    <property type="nucleotide sequence ID" value="NZ_JACHNA010000001.1"/>
</dbReference>
<evidence type="ECO:0000259" key="1">
    <source>
        <dbReference type="Pfam" id="PF21234"/>
    </source>
</evidence>
<evidence type="ECO:0000313" key="3">
    <source>
        <dbReference type="Proteomes" id="UP000540191"/>
    </source>
</evidence>
<accession>A0A7W7M3W0</accession>
<name>A0A7W7M3W0_9MICC</name>
<dbReference type="Gene3D" id="1.10.8.1060">
    <property type="entry name" value="Corynebacterium glutamicum thioredoxin-dependent arsenate reductase, N-terminal domain"/>
    <property type="match status" value="1"/>
</dbReference>
<dbReference type="NCBIfam" id="NF046112">
    <property type="entry name" value="MSMEG_6209_Nter"/>
    <property type="match status" value="1"/>
</dbReference>
<dbReference type="AlphaFoldDB" id="A0A7W7M3W0"/>
<dbReference type="EMBL" id="JACHNA010000001">
    <property type="protein sequence ID" value="MBB4736052.1"/>
    <property type="molecule type" value="Genomic_DNA"/>
</dbReference>
<dbReference type="Proteomes" id="UP000540191">
    <property type="component" value="Unassembled WGS sequence"/>
</dbReference>
<comment type="caution">
    <text evidence="2">The sequence shown here is derived from an EMBL/GenBank/DDBJ whole genome shotgun (WGS) entry which is preliminary data.</text>
</comment>
<feature type="domain" description="Protein-tyrosine-phosphatase-like N-terminal" evidence="1">
    <location>
        <begin position="30"/>
        <end position="83"/>
    </location>
</feature>
<keyword evidence="3" id="KW-1185">Reference proteome</keyword>
<sequence length="96" mass="10604">MSIMTTSDITGLGGQLPTEPSSIMLRRVTKRVEQQLVNRFSQDLGEQTVRATVRDVYAELSAGARIKTYLPTLTERVAETRLRGMLEHDAVEAVAA</sequence>
<dbReference type="Pfam" id="PF21234">
    <property type="entry name" value="Phosphatase-like_N"/>
    <property type="match status" value="1"/>
</dbReference>
<gene>
    <name evidence="2" type="ORF">HDA30_001560</name>
</gene>
<proteinExistence type="predicted"/>
<protein>
    <recommendedName>
        <fullName evidence="1">Protein-tyrosine-phosphatase-like N-terminal domain-containing protein</fullName>
    </recommendedName>
</protein>